<dbReference type="PANTHER" id="PTHR10972:SF209">
    <property type="entry name" value="OXYSTEROL-BINDING PROTEIN"/>
    <property type="match status" value="1"/>
</dbReference>
<evidence type="ECO:0000256" key="4">
    <source>
        <dbReference type="SAM" id="MobiDB-lite"/>
    </source>
</evidence>
<name>A0ABM3JDJ7_BACDO</name>
<dbReference type="PROSITE" id="PS01013">
    <property type="entry name" value="OSBP"/>
    <property type="match status" value="1"/>
</dbReference>
<protein>
    <recommendedName>
        <fullName evidence="3">Oxysterol-binding protein</fullName>
    </recommendedName>
</protein>
<reference evidence="6" key="1">
    <citation type="submission" date="2025-08" db="UniProtKB">
        <authorList>
            <consortium name="RefSeq"/>
        </authorList>
    </citation>
    <scope>IDENTIFICATION</scope>
    <source>
        <tissue evidence="6">Adult</tissue>
    </source>
</reference>
<dbReference type="PANTHER" id="PTHR10972">
    <property type="entry name" value="OXYSTEROL-BINDING PROTEIN-RELATED"/>
    <property type="match status" value="1"/>
</dbReference>
<keyword evidence="3" id="KW-0445">Lipid transport</keyword>
<comment type="similarity">
    <text evidence="2">Belongs to the OSBP family.</text>
</comment>
<feature type="compositionally biased region" description="Basic and acidic residues" evidence="4">
    <location>
        <begin position="326"/>
        <end position="339"/>
    </location>
</feature>
<dbReference type="InterPro" id="IPR018494">
    <property type="entry name" value="Oxysterol-bd_CS"/>
</dbReference>
<dbReference type="GeneID" id="105233792"/>
<keyword evidence="5" id="KW-1185">Reference proteome</keyword>
<keyword evidence="3" id="KW-0813">Transport</keyword>
<keyword evidence="1" id="KW-0446">Lipid-binding</keyword>
<organism evidence="5 6">
    <name type="scientific">Bactrocera dorsalis</name>
    <name type="common">Oriental fruit fly</name>
    <name type="synonym">Dacus dorsalis</name>
    <dbReference type="NCBI Taxonomy" id="27457"/>
    <lineage>
        <taxon>Eukaryota</taxon>
        <taxon>Metazoa</taxon>
        <taxon>Ecdysozoa</taxon>
        <taxon>Arthropoda</taxon>
        <taxon>Hexapoda</taxon>
        <taxon>Insecta</taxon>
        <taxon>Pterygota</taxon>
        <taxon>Neoptera</taxon>
        <taxon>Endopterygota</taxon>
        <taxon>Diptera</taxon>
        <taxon>Brachycera</taxon>
        <taxon>Muscomorpha</taxon>
        <taxon>Tephritoidea</taxon>
        <taxon>Tephritidae</taxon>
        <taxon>Bactrocera</taxon>
        <taxon>Bactrocera</taxon>
    </lineage>
</organism>
<dbReference type="InterPro" id="IPR000648">
    <property type="entry name" value="Oxysterol-bd"/>
</dbReference>
<dbReference type="InterPro" id="IPR037239">
    <property type="entry name" value="OSBP_sf"/>
</dbReference>
<accession>A0ABM3JDJ7</accession>
<sequence length="383" mass="44342">MTTSNNESFIQRTCLPSEMLQWNDRNIMSVLKNCLGKELSKVTMPVTLNEPLSFLQRVCEYMEYAEILNKANKEEDPADRMKLVATFAVSALASNWERVGKPFNPLLGETYELQRNDFKILCEQVSHHPPISAFHAESSNYKFYGSINPKIKFMGKSINIQPKGMVTVELTRKKVRYRLFGKWNEFLKCASEEDYQLCMQQKHVNESMSSHDRNSKKLFSKLNSFKMPSFLGVNIQDDLVGTSELKSLSLNEDADISSDIKSALLWKCKERPAYSSKYYHFTDFAMQLNAINPIASHPLCNTDSRLRPDIRYLEEGDVTAASAQKNRLEEKQRGAELSRKGQNNDSWQPRWFKFDVNPLTKHEDWMYSGGYWERSHQTTSQIF</sequence>
<dbReference type="Proteomes" id="UP001652620">
    <property type="component" value="Chromosome 3"/>
</dbReference>
<feature type="region of interest" description="Disordered" evidence="4">
    <location>
        <begin position="322"/>
        <end position="343"/>
    </location>
</feature>
<evidence type="ECO:0000256" key="3">
    <source>
        <dbReference type="RuleBase" id="RU003845"/>
    </source>
</evidence>
<dbReference type="Gene3D" id="2.40.160.120">
    <property type="match status" value="1"/>
</dbReference>
<evidence type="ECO:0000313" key="6">
    <source>
        <dbReference type="RefSeq" id="XP_049307300.1"/>
    </source>
</evidence>
<evidence type="ECO:0000256" key="2">
    <source>
        <dbReference type="RuleBase" id="RU003844"/>
    </source>
</evidence>
<evidence type="ECO:0000256" key="1">
    <source>
        <dbReference type="ARBA" id="ARBA00023121"/>
    </source>
</evidence>
<dbReference type="RefSeq" id="XP_049307300.1">
    <property type="nucleotide sequence ID" value="XM_049451343.1"/>
</dbReference>
<dbReference type="Gene3D" id="3.30.70.3490">
    <property type="match status" value="1"/>
</dbReference>
<dbReference type="Pfam" id="PF01237">
    <property type="entry name" value="Oxysterol_BP"/>
    <property type="match status" value="1"/>
</dbReference>
<gene>
    <name evidence="6" type="primary">LOC105233792</name>
</gene>
<evidence type="ECO:0000313" key="5">
    <source>
        <dbReference type="Proteomes" id="UP001652620"/>
    </source>
</evidence>
<proteinExistence type="inferred from homology"/>
<dbReference type="SUPFAM" id="SSF144000">
    <property type="entry name" value="Oxysterol-binding protein-like"/>
    <property type="match status" value="1"/>
</dbReference>